<dbReference type="InterPro" id="IPR017972">
    <property type="entry name" value="Cyt_P450_CS"/>
</dbReference>
<dbReference type="PROSITE" id="PS00086">
    <property type="entry name" value="CYTOCHROME_P450"/>
    <property type="match status" value="1"/>
</dbReference>
<evidence type="ECO:0000256" key="8">
    <source>
        <dbReference type="ARBA" id="ARBA00022848"/>
    </source>
</evidence>
<dbReference type="PANTHER" id="PTHR24292:SF54">
    <property type="entry name" value="CYP9F3-RELATED"/>
    <property type="match status" value="1"/>
</dbReference>
<dbReference type="GO" id="GO:0004497">
    <property type="term" value="F:monooxygenase activity"/>
    <property type="evidence" value="ECO:0007669"/>
    <property type="project" value="UniProtKB-KW"/>
</dbReference>
<name>A0A3S6FD52_9CUCU</name>
<dbReference type="PRINTS" id="PR00463">
    <property type="entry name" value="EP450I"/>
</dbReference>
<keyword evidence="9 14" id="KW-0560">Oxidoreductase</keyword>
<dbReference type="PANTHER" id="PTHR24292">
    <property type="entry name" value="CYTOCHROME P450"/>
    <property type="match status" value="1"/>
</dbReference>
<keyword evidence="7" id="KW-0256">Endoplasmic reticulum</keyword>
<dbReference type="Pfam" id="PF00067">
    <property type="entry name" value="p450"/>
    <property type="match status" value="1"/>
</dbReference>
<keyword evidence="8" id="KW-0492">Microsome</keyword>
<comment type="subcellular location">
    <subcellularLocation>
        <location evidence="3">Endoplasmic reticulum membrane</location>
        <topology evidence="3">Peripheral membrane protein</topology>
    </subcellularLocation>
    <subcellularLocation>
        <location evidence="2">Microsome membrane</location>
        <topology evidence="2">Peripheral membrane protein</topology>
    </subcellularLocation>
</comment>
<comment type="cofactor">
    <cofactor evidence="1 13">
        <name>heme</name>
        <dbReference type="ChEBI" id="CHEBI:30413"/>
    </cofactor>
</comment>
<evidence type="ECO:0000256" key="1">
    <source>
        <dbReference type="ARBA" id="ARBA00001971"/>
    </source>
</evidence>
<evidence type="ECO:0000256" key="13">
    <source>
        <dbReference type="PIRSR" id="PIRSR602401-1"/>
    </source>
</evidence>
<keyword evidence="12" id="KW-0472">Membrane</keyword>
<dbReference type="InterPro" id="IPR002401">
    <property type="entry name" value="Cyt_P450_E_grp-I"/>
</dbReference>
<feature type="binding site" description="axial binding residue" evidence="13">
    <location>
        <position position="467"/>
    </location>
    <ligand>
        <name>heme</name>
        <dbReference type="ChEBI" id="CHEBI:30413"/>
    </ligand>
    <ligandPart>
        <name>Fe</name>
        <dbReference type="ChEBI" id="CHEBI:18248"/>
    </ligandPart>
</feature>
<evidence type="ECO:0000256" key="11">
    <source>
        <dbReference type="ARBA" id="ARBA00023033"/>
    </source>
</evidence>
<dbReference type="GO" id="GO:0005789">
    <property type="term" value="C:endoplasmic reticulum membrane"/>
    <property type="evidence" value="ECO:0007669"/>
    <property type="project" value="UniProtKB-SubCell"/>
</dbReference>
<dbReference type="InterPro" id="IPR036396">
    <property type="entry name" value="Cyt_P450_sf"/>
</dbReference>
<dbReference type="SUPFAM" id="SSF48264">
    <property type="entry name" value="Cytochrome P450"/>
    <property type="match status" value="1"/>
</dbReference>
<accession>A0A3S6FD52</accession>
<dbReference type="EMBL" id="KT032147">
    <property type="protein sequence ID" value="ANS06315.1"/>
    <property type="molecule type" value="mRNA"/>
</dbReference>
<evidence type="ECO:0000313" key="15">
    <source>
        <dbReference type="EMBL" id="ANS06315.1"/>
    </source>
</evidence>
<evidence type="ECO:0000256" key="2">
    <source>
        <dbReference type="ARBA" id="ARBA00004174"/>
    </source>
</evidence>
<evidence type="ECO:0000256" key="9">
    <source>
        <dbReference type="ARBA" id="ARBA00023002"/>
    </source>
</evidence>
<keyword evidence="10 13" id="KW-0408">Iron</keyword>
<sequence>MILVCLSILIVFVLLYYHLVYSPLTLWRRAGVAQKSVLHNFINSWFLFVKGQSVVDLIKGFYDEFPGVRYSGTYQFNSPILVIRDPVLIKKIVIKDFEHFVDRRTYIPEDADPMFGKSLFSLRGDKWRNMRSTLSPAFTSSKMKSMFVLMKECSKNFVKFFSEKNQEITEVQFKDISTRFCADVIATVAYGISVNSLENPENEFYIRGKSSTNFGTFSKMIKFIGNLAAPKLYKLLDVKLADKDEREFFTNLIEETIRAREEGITRPDVIQLLVDTRKGLKIHEDDTTEDTGFATVQEDKRAKGIAIENLTNEDITAQAFIFFFAGFESVSTLVCIMAHELATNPDIQDKLRSEIIKVGGSDLTYDVLVGMKYMDMVVSETLRKWPAQAGFERICTKPYEIAPVHPNEKMVKLEKGAVVIFPTVGIHRDPEYFPDPDRFDPERFNDANKHNIVPCSYTPFGGGPRGCIASRMAILETKILFYYLLSSFELVPVEKTCIPLTMAKNALLISVEGGCWLGLKKISST</sequence>
<dbReference type="GO" id="GO:0016705">
    <property type="term" value="F:oxidoreductase activity, acting on paired donors, with incorporation or reduction of molecular oxygen"/>
    <property type="evidence" value="ECO:0007669"/>
    <property type="project" value="InterPro"/>
</dbReference>
<organism evidence="15">
    <name type="scientific">Agasicles hygrophila</name>
    <dbReference type="NCBI Taxonomy" id="715812"/>
    <lineage>
        <taxon>Eukaryota</taxon>
        <taxon>Metazoa</taxon>
        <taxon>Ecdysozoa</taxon>
        <taxon>Arthropoda</taxon>
        <taxon>Hexapoda</taxon>
        <taxon>Insecta</taxon>
        <taxon>Pterygota</taxon>
        <taxon>Neoptera</taxon>
        <taxon>Endopterygota</taxon>
        <taxon>Coleoptera</taxon>
        <taxon>Polyphaga</taxon>
        <taxon>Cucujiformia</taxon>
        <taxon>Chrysomeloidea</taxon>
        <taxon>Chrysomelidae</taxon>
        <taxon>Galerucinae</taxon>
        <taxon>Alticini</taxon>
        <taxon>Agasicles</taxon>
    </lineage>
</organism>
<dbReference type="PRINTS" id="PR00385">
    <property type="entry name" value="P450"/>
</dbReference>
<keyword evidence="11 14" id="KW-0503">Monooxygenase</keyword>
<evidence type="ECO:0000256" key="7">
    <source>
        <dbReference type="ARBA" id="ARBA00022824"/>
    </source>
</evidence>
<dbReference type="AlphaFoldDB" id="A0A3S6FD52"/>
<dbReference type="GO" id="GO:0020037">
    <property type="term" value="F:heme binding"/>
    <property type="evidence" value="ECO:0007669"/>
    <property type="project" value="InterPro"/>
</dbReference>
<dbReference type="FunFam" id="1.10.630.10:FF:000042">
    <property type="entry name" value="Cytochrome P450"/>
    <property type="match status" value="1"/>
</dbReference>
<evidence type="ECO:0000256" key="12">
    <source>
        <dbReference type="ARBA" id="ARBA00023136"/>
    </source>
</evidence>
<protein>
    <submittedName>
        <fullName evidence="15">Cytochrome P450</fullName>
    </submittedName>
</protein>
<evidence type="ECO:0000256" key="6">
    <source>
        <dbReference type="ARBA" id="ARBA00022723"/>
    </source>
</evidence>
<evidence type="ECO:0000256" key="3">
    <source>
        <dbReference type="ARBA" id="ARBA00004406"/>
    </source>
</evidence>
<keyword evidence="5 13" id="KW-0349">Heme</keyword>
<reference evidence="15" key="1">
    <citation type="submission" date="2015-06" db="EMBL/GenBank/DDBJ databases">
        <title>Identification and characterization of nine P450 genes and one CarE gene from the flee beetle Agasicles hygrophila.</title>
        <authorList>
            <person name="Guo Y."/>
        </authorList>
    </citation>
    <scope>NUCLEOTIDE SEQUENCE</scope>
</reference>
<dbReference type="GO" id="GO:0005506">
    <property type="term" value="F:iron ion binding"/>
    <property type="evidence" value="ECO:0007669"/>
    <property type="project" value="InterPro"/>
</dbReference>
<dbReference type="CDD" id="cd11056">
    <property type="entry name" value="CYP6-like"/>
    <property type="match status" value="1"/>
</dbReference>
<proteinExistence type="evidence at transcript level"/>
<evidence type="ECO:0000256" key="4">
    <source>
        <dbReference type="ARBA" id="ARBA00010617"/>
    </source>
</evidence>
<evidence type="ECO:0000256" key="14">
    <source>
        <dbReference type="RuleBase" id="RU000461"/>
    </source>
</evidence>
<dbReference type="Gene3D" id="1.10.630.10">
    <property type="entry name" value="Cytochrome P450"/>
    <property type="match status" value="1"/>
</dbReference>
<comment type="similarity">
    <text evidence="4 14">Belongs to the cytochrome P450 family.</text>
</comment>
<dbReference type="InterPro" id="IPR050476">
    <property type="entry name" value="Insect_CytP450_Detox"/>
</dbReference>
<evidence type="ECO:0000256" key="5">
    <source>
        <dbReference type="ARBA" id="ARBA00022617"/>
    </source>
</evidence>
<evidence type="ECO:0000256" key="10">
    <source>
        <dbReference type="ARBA" id="ARBA00023004"/>
    </source>
</evidence>
<keyword evidence="6 13" id="KW-0479">Metal-binding</keyword>
<dbReference type="InterPro" id="IPR001128">
    <property type="entry name" value="Cyt_P450"/>
</dbReference>